<dbReference type="RefSeq" id="WP_007278741.1">
    <property type="nucleotide sequence ID" value="NZ_ABCK01000009.1"/>
</dbReference>
<dbReference type="NCBIfam" id="TIGR02226">
    <property type="entry name" value="two_anch"/>
    <property type="match status" value="1"/>
</dbReference>
<comment type="caution">
    <text evidence="4">The sequence shown here is derived from an EMBL/GenBank/DDBJ whole genome shotgun (WGS) entry which is preliminary data.</text>
</comment>
<keyword evidence="1" id="KW-0812">Transmembrane</keyword>
<dbReference type="InterPro" id="IPR011933">
    <property type="entry name" value="Double_TM_dom"/>
</dbReference>
<organism evidence="4 5">
    <name type="scientific">Lentisphaera araneosa HTCC2155</name>
    <dbReference type="NCBI Taxonomy" id="313628"/>
    <lineage>
        <taxon>Bacteria</taxon>
        <taxon>Pseudomonadati</taxon>
        <taxon>Lentisphaerota</taxon>
        <taxon>Lentisphaeria</taxon>
        <taxon>Lentisphaerales</taxon>
        <taxon>Lentisphaeraceae</taxon>
        <taxon>Lentisphaera</taxon>
    </lineage>
</organism>
<dbReference type="EMBL" id="ABCK01000009">
    <property type="protein sequence ID" value="EDM27436.1"/>
    <property type="molecule type" value="Genomic_DNA"/>
</dbReference>
<proteinExistence type="predicted"/>
<feature type="transmembrane region" description="Helical" evidence="1">
    <location>
        <begin position="58"/>
        <end position="76"/>
    </location>
</feature>
<feature type="domain" description="VWFA" evidence="3">
    <location>
        <begin position="89"/>
        <end position="162"/>
    </location>
</feature>
<dbReference type="PANTHER" id="PTHR37464:SF1">
    <property type="entry name" value="BLL2463 PROTEIN"/>
    <property type="match status" value="1"/>
</dbReference>
<evidence type="ECO:0000259" key="2">
    <source>
        <dbReference type="Pfam" id="PF07584"/>
    </source>
</evidence>
<feature type="domain" description="Aerotolerance regulator N-terminal" evidence="2">
    <location>
        <begin position="1"/>
        <end position="78"/>
    </location>
</feature>
<dbReference type="SUPFAM" id="SSF53300">
    <property type="entry name" value="vWA-like"/>
    <property type="match status" value="1"/>
</dbReference>
<evidence type="ECO:0000313" key="5">
    <source>
        <dbReference type="Proteomes" id="UP000004947"/>
    </source>
</evidence>
<dbReference type="STRING" id="313628.LNTAR_04971"/>
<dbReference type="eggNOG" id="COG2304">
    <property type="taxonomic scope" value="Bacteria"/>
</dbReference>
<dbReference type="InterPro" id="IPR024163">
    <property type="entry name" value="Aerotolerance_reg_N"/>
</dbReference>
<dbReference type="InterPro" id="IPR036465">
    <property type="entry name" value="vWFA_dom_sf"/>
</dbReference>
<feature type="transmembrane region" description="Helical" evidence="1">
    <location>
        <begin position="6"/>
        <end position="24"/>
    </location>
</feature>
<dbReference type="Gene3D" id="3.40.50.410">
    <property type="entry name" value="von Willebrand factor, type A domain"/>
    <property type="match status" value="1"/>
</dbReference>
<evidence type="ECO:0008006" key="6">
    <source>
        <dbReference type="Google" id="ProtNLM"/>
    </source>
</evidence>
<accession>A6DLI1</accession>
<dbReference type="OrthoDB" id="181253at2"/>
<keyword evidence="1" id="KW-1133">Transmembrane helix</keyword>
<keyword evidence="1" id="KW-0472">Membrane</keyword>
<dbReference type="Proteomes" id="UP000004947">
    <property type="component" value="Unassembled WGS sequence"/>
</dbReference>
<name>A6DLI1_9BACT</name>
<dbReference type="Pfam" id="PF13519">
    <property type="entry name" value="VWA_2"/>
    <property type="match status" value="1"/>
</dbReference>
<gene>
    <name evidence="4" type="ORF">LNTAR_04971</name>
</gene>
<evidence type="ECO:0000256" key="1">
    <source>
        <dbReference type="SAM" id="Phobius"/>
    </source>
</evidence>
<dbReference type="Pfam" id="PF07584">
    <property type="entry name" value="BatA"/>
    <property type="match status" value="1"/>
</dbReference>
<sequence>MTFLNPAALWAFLSLIPLIALYFFKVRPEKKSTTALFLWNQIFEEKKQNGLFKNMRDLISLLILILAFSAIILAMAQPSLNLDDSDQNLVIIIDNSASMGSLEEGKSRLEDAKEKAINMVKSLSSSQTALITSISNSLQIKVDATSNRRSLIKGIEAISQSQNPLNAQELQAIAKNKSIIANSRFIFISDTCFQGSDKIDQLELVKVGSPRENIGITAFDIRQIPGENNKLGIFFQVTSSFDQIQEIELHLAHQDPNQLVKIIPITVEPGLNEAKVMDLSDQGTGAWFLKHELSDALAIDNLAFAQLDPPSPVRIQLDLDQNQAFFKRCVDAFQSAGQSMKAVTQSPEISISSNGENTGINKIIFSPQGTSPYWQGEPRPLDNTLPKVLLPEHPAIKFCPLDTLTFDGAQEISAPKNSVILVENEDKTPLLYKTTVEGTNAIVVNMDPAKAQLYFNIYFPVLVYSLSYDLSGRDDMKKSNHLTGDILELPVVQNLQGPSGELDSEQKLLKLNEVGFYQFTKAGKEEQFAVSLNNKFESSIFNKLSKSNAKAINSSFPIGDSLLIVALILIACEAMLYHRRKLG</sequence>
<dbReference type="AlphaFoldDB" id="A6DLI1"/>
<evidence type="ECO:0000259" key="3">
    <source>
        <dbReference type="Pfam" id="PF13519"/>
    </source>
</evidence>
<dbReference type="PANTHER" id="PTHR37464">
    <property type="entry name" value="BLL2463 PROTEIN"/>
    <property type="match status" value="1"/>
</dbReference>
<keyword evidence="5" id="KW-1185">Reference proteome</keyword>
<dbReference type="InterPro" id="IPR002035">
    <property type="entry name" value="VWF_A"/>
</dbReference>
<evidence type="ECO:0000313" key="4">
    <source>
        <dbReference type="EMBL" id="EDM27436.1"/>
    </source>
</evidence>
<protein>
    <recommendedName>
        <fullName evidence="6">VWFA domain-containing protein</fullName>
    </recommendedName>
</protein>
<reference evidence="4 5" key="1">
    <citation type="journal article" date="2010" name="J. Bacteriol.">
        <title>Genome sequence of Lentisphaera araneosa HTCC2155T, the type species of the order Lentisphaerales in the phylum Lentisphaerae.</title>
        <authorList>
            <person name="Thrash J.C."/>
            <person name="Cho J.C."/>
            <person name="Vergin K.L."/>
            <person name="Morris R.M."/>
            <person name="Giovannoni S.J."/>
        </authorList>
    </citation>
    <scope>NUCLEOTIDE SEQUENCE [LARGE SCALE GENOMIC DNA]</scope>
    <source>
        <strain evidence="4 5">HTCC2155</strain>
    </source>
</reference>